<comment type="similarity">
    <text evidence="2 7">Belongs to the class-I pyridoxal-phosphate-dependent aminotransferase family.</text>
</comment>
<dbReference type="SUPFAM" id="SSF53383">
    <property type="entry name" value="PLP-dependent transferases"/>
    <property type="match status" value="1"/>
</dbReference>
<dbReference type="PANTHER" id="PTHR46383">
    <property type="entry name" value="ASPARTATE AMINOTRANSFERASE"/>
    <property type="match status" value="1"/>
</dbReference>
<keyword evidence="10" id="KW-1185">Reference proteome</keyword>
<dbReference type="Pfam" id="PF00155">
    <property type="entry name" value="Aminotran_1_2"/>
    <property type="match status" value="1"/>
</dbReference>
<evidence type="ECO:0000259" key="8">
    <source>
        <dbReference type="Pfam" id="PF00155"/>
    </source>
</evidence>
<evidence type="ECO:0000256" key="7">
    <source>
        <dbReference type="RuleBase" id="RU000481"/>
    </source>
</evidence>
<dbReference type="GO" id="GO:0006520">
    <property type="term" value="P:amino acid metabolic process"/>
    <property type="evidence" value="ECO:0007669"/>
    <property type="project" value="InterPro"/>
</dbReference>
<organism evidence="9 10">
    <name type="scientific">Rhodobacter xanthinilyticus</name>
    <dbReference type="NCBI Taxonomy" id="1850250"/>
    <lineage>
        <taxon>Bacteria</taxon>
        <taxon>Pseudomonadati</taxon>
        <taxon>Pseudomonadota</taxon>
        <taxon>Alphaproteobacteria</taxon>
        <taxon>Rhodobacterales</taxon>
        <taxon>Rhodobacter group</taxon>
        <taxon>Rhodobacter</taxon>
    </lineage>
</organism>
<evidence type="ECO:0000256" key="2">
    <source>
        <dbReference type="ARBA" id="ARBA00007441"/>
    </source>
</evidence>
<evidence type="ECO:0000256" key="5">
    <source>
        <dbReference type="ARBA" id="ARBA00022898"/>
    </source>
</evidence>
<dbReference type="EC" id="2.6.1.-" evidence="7"/>
<accession>A0A1D9MCG0</accession>
<dbReference type="EMBL" id="CP017781">
    <property type="protein sequence ID" value="AOZ69429.1"/>
    <property type="molecule type" value="Genomic_DNA"/>
</dbReference>
<evidence type="ECO:0000256" key="3">
    <source>
        <dbReference type="ARBA" id="ARBA00022576"/>
    </source>
</evidence>
<dbReference type="STRING" id="1850250.LPB142_08990"/>
<dbReference type="PROSITE" id="PS00105">
    <property type="entry name" value="AA_TRANSFER_CLASS_1"/>
    <property type="match status" value="1"/>
</dbReference>
<evidence type="ECO:0000313" key="10">
    <source>
        <dbReference type="Proteomes" id="UP000176562"/>
    </source>
</evidence>
<comment type="cofactor">
    <cofactor evidence="1 7">
        <name>pyridoxal 5'-phosphate</name>
        <dbReference type="ChEBI" id="CHEBI:597326"/>
    </cofactor>
</comment>
<dbReference type="InterPro" id="IPR004839">
    <property type="entry name" value="Aminotransferase_I/II_large"/>
</dbReference>
<evidence type="ECO:0000256" key="1">
    <source>
        <dbReference type="ARBA" id="ARBA00001933"/>
    </source>
</evidence>
<evidence type="ECO:0000256" key="4">
    <source>
        <dbReference type="ARBA" id="ARBA00022679"/>
    </source>
</evidence>
<dbReference type="InterPro" id="IPR015421">
    <property type="entry name" value="PyrdxlP-dep_Trfase_major"/>
</dbReference>
<comment type="catalytic activity">
    <reaction evidence="6">
        <text>L-aspartate + 2-oxoglutarate = oxaloacetate + L-glutamate</text>
        <dbReference type="Rhea" id="RHEA:21824"/>
        <dbReference type="ChEBI" id="CHEBI:16452"/>
        <dbReference type="ChEBI" id="CHEBI:16810"/>
        <dbReference type="ChEBI" id="CHEBI:29985"/>
        <dbReference type="ChEBI" id="CHEBI:29991"/>
        <dbReference type="EC" id="2.6.1.1"/>
    </reaction>
</comment>
<evidence type="ECO:0000313" key="9">
    <source>
        <dbReference type="EMBL" id="AOZ69429.1"/>
    </source>
</evidence>
<dbReference type="PANTHER" id="PTHR46383:SF1">
    <property type="entry name" value="ASPARTATE AMINOTRANSFERASE"/>
    <property type="match status" value="1"/>
</dbReference>
<dbReference type="GO" id="GO:0004069">
    <property type="term" value="F:L-aspartate:2-oxoglutarate aminotransferase activity"/>
    <property type="evidence" value="ECO:0007669"/>
    <property type="project" value="UniProtKB-EC"/>
</dbReference>
<dbReference type="Gene3D" id="3.40.640.10">
    <property type="entry name" value="Type I PLP-dependent aspartate aminotransferase-like (Major domain)"/>
    <property type="match status" value="1"/>
</dbReference>
<dbReference type="Proteomes" id="UP000176562">
    <property type="component" value="Chromosome"/>
</dbReference>
<feature type="domain" description="Aminotransferase class I/classII large" evidence="8">
    <location>
        <begin position="34"/>
        <end position="380"/>
    </location>
</feature>
<dbReference type="RefSeq" id="WP_071166169.1">
    <property type="nucleotide sequence ID" value="NZ_CP017781.1"/>
</dbReference>
<evidence type="ECO:0000256" key="6">
    <source>
        <dbReference type="ARBA" id="ARBA00049185"/>
    </source>
</evidence>
<dbReference type="CDD" id="cd00609">
    <property type="entry name" value="AAT_like"/>
    <property type="match status" value="1"/>
</dbReference>
<sequence length="390" mass="41060">MELARRVAHMCGTGGNGWELLIRARGMIAAGEPVTMLSIGEPDHKTDPMILAAMAQSAASGHTGYTEIQGIRALREEIAARVTARTGVPTGPEHVLVTPGGQAALFTAHQLLLDPGDAGLFIAPYYATYPGTIRAAGAEAREVVALPQDGFQPKAAAIRAAAPGAKTLLINSPNNPTGVVYTPETIADIAAACEAEDLWLISDEVYETQVWEGPALSPRALPGMAERTVVLGSLSKSHAMTGSRIGWMIAPEAVVQAGFELALNSTYGVPGFIQDAALFALRRGASFEAAVAAPFRRRREIVRRVLGQVPGLRLIPPSGAMYAMLDIRETGLSGAAFASRLLDEEKICVMPGESFGAPAAGHLRIALTLEDAALEAALIRLRDFAAALLR</sequence>
<dbReference type="KEGG" id="rhp:LPB142_08990"/>
<dbReference type="InterPro" id="IPR050596">
    <property type="entry name" value="AspAT/PAT-like"/>
</dbReference>
<keyword evidence="4 7" id="KW-0808">Transferase</keyword>
<name>A0A1D9MCG0_9RHOB</name>
<dbReference type="GO" id="GO:0030170">
    <property type="term" value="F:pyridoxal phosphate binding"/>
    <property type="evidence" value="ECO:0007669"/>
    <property type="project" value="InterPro"/>
</dbReference>
<keyword evidence="3 7" id="KW-0032">Aminotransferase</keyword>
<keyword evidence="5" id="KW-0663">Pyridoxal phosphate</keyword>
<dbReference type="AlphaFoldDB" id="A0A1D9MCG0"/>
<protein>
    <recommendedName>
        <fullName evidence="7">Aminotransferase</fullName>
        <ecNumber evidence="7">2.6.1.-</ecNumber>
    </recommendedName>
</protein>
<reference evidence="9 10" key="1">
    <citation type="submission" date="2016-10" db="EMBL/GenBank/DDBJ databases">
        <title>Rhodobacter sp. LPB0142, isolated from sea water.</title>
        <authorList>
            <person name="Kim E."/>
            <person name="Yi H."/>
        </authorList>
    </citation>
    <scope>NUCLEOTIDE SEQUENCE [LARGE SCALE GENOMIC DNA]</scope>
    <source>
        <strain evidence="9 10">LPB0142</strain>
    </source>
</reference>
<dbReference type="InterPro" id="IPR004838">
    <property type="entry name" value="NHTrfase_class1_PyrdxlP-BS"/>
</dbReference>
<dbReference type="InterPro" id="IPR015424">
    <property type="entry name" value="PyrdxlP-dep_Trfase"/>
</dbReference>
<proteinExistence type="inferred from homology"/>
<gene>
    <name evidence="9" type="ORF">LPB142_08990</name>
</gene>